<dbReference type="InterPro" id="IPR029039">
    <property type="entry name" value="Flavoprotein-like_sf"/>
</dbReference>
<evidence type="ECO:0000256" key="8">
    <source>
        <dbReference type="ARBA" id="ARBA00022989"/>
    </source>
</evidence>
<feature type="binding site" evidence="14">
    <location>
        <begin position="65"/>
        <end position="70"/>
    </location>
    <ligand>
        <name>FMN</name>
        <dbReference type="ChEBI" id="CHEBI:58210"/>
    </ligand>
</feature>
<comment type="cofactor">
    <cofactor evidence="14">
        <name>FMN</name>
        <dbReference type="ChEBI" id="CHEBI:58210"/>
    </cofactor>
    <text evidence="14">Binds 1 FMN per monomer.</text>
</comment>
<keyword evidence="6 14" id="KW-0521">NADP</keyword>
<evidence type="ECO:0000256" key="6">
    <source>
        <dbReference type="ARBA" id="ARBA00022857"/>
    </source>
</evidence>
<keyword evidence="13 14" id="KW-0753">Steroid metabolism</keyword>
<feature type="binding site" evidence="14">
    <location>
        <position position="292"/>
    </location>
    <ligand>
        <name>NADP(+)</name>
        <dbReference type="ChEBI" id="CHEBI:58349"/>
    </ligand>
</feature>
<dbReference type="FunFam" id="3.40.50.80:FF:000018">
    <property type="entry name" value="NADPH--cytochrome P450 reductase"/>
    <property type="match status" value="1"/>
</dbReference>
<comment type="subcellular location">
    <subcellularLocation>
        <location evidence="14">Endoplasmic reticulum membrane</location>
        <topology evidence="14">Single-pass membrane protein</topology>
        <orientation evidence="14">Cytoplasmic side</orientation>
    </subcellularLocation>
    <subcellularLocation>
        <location evidence="14">Mitochondrion outer membrane</location>
        <topology evidence="14">Single-pass membrane protein</topology>
        <orientation evidence="14">Cytoplasmic side</orientation>
    </subcellularLocation>
    <subcellularLocation>
        <location evidence="14">Cell membrane</location>
        <topology evidence="14">Single-pass membrane protein</topology>
        <orientation evidence="14">Cytoplasmic side</orientation>
    </subcellularLocation>
</comment>
<keyword evidence="4 14" id="KW-0256">Endoplasmic reticulum</keyword>
<evidence type="ECO:0000313" key="19">
    <source>
        <dbReference type="Proteomes" id="UP000644660"/>
    </source>
</evidence>
<dbReference type="PANTHER" id="PTHR19384">
    <property type="entry name" value="NITRIC OXIDE SYNTHASE-RELATED"/>
    <property type="match status" value="1"/>
</dbReference>
<dbReference type="GO" id="GO:0050660">
    <property type="term" value="F:flavin adenine dinucleotide binding"/>
    <property type="evidence" value="ECO:0007669"/>
    <property type="project" value="UniProtKB-UniRule"/>
</dbReference>
<dbReference type="GO" id="GO:0006696">
    <property type="term" value="P:ergosterol biosynthetic process"/>
    <property type="evidence" value="ECO:0007669"/>
    <property type="project" value="UniProtKB-UniRule"/>
</dbReference>
<dbReference type="Pfam" id="PF00667">
    <property type="entry name" value="FAD_binding_1"/>
    <property type="match status" value="1"/>
</dbReference>
<evidence type="ECO:0000256" key="1">
    <source>
        <dbReference type="ARBA" id="ARBA00022630"/>
    </source>
</evidence>
<comment type="cofactor">
    <cofactor evidence="14">
        <name>FAD</name>
        <dbReference type="ChEBI" id="CHEBI:57692"/>
    </cofactor>
    <text evidence="14">Binds 1 FAD per monomer.</text>
</comment>
<keyword evidence="7 14" id="KW-0752">Steroid biosynthesis</keyword>
<comment type="similarity">
    <text evidence="14">Belongs to the NADPH--cytochrome P450 reductase family.</text>
</comment>
<evidence type="ECO:0000256" key="7">
    <source>
        <dbReference type="ARBA" id="ARBA00022955"/>
    </source>
</evidence>
<dbReference type="GO" id="GO:0010181">
    <property type="term" value="F:FMN binding"/>
    <property type="evidence" value="ECO:0007669"/>
    <property type="project" value="UniProtKB-UniRule"/>
</dbReference>
<dbReference type="SUPFAM" id="SSF52343">
    <property type="entry name" value="Ferredoxin reductase-like, C-terminal NADP-linked domain"/>
    <property type="match status" value="1"/>
</dbReference>
<sequence>MDGVDGIILSIFALLVTIYYKFEAIKAILYDETEESIGAISSSGSRDITTVIQENDKNYIVFYGSQTGTAEDYAKMFAKELVGKFSLKVMCADVENFDFETLNELPKNVLVSFFLSTYGEGDFPDSAVPFEEFLLGLDEPEQSLNRLRFSMFGLGNSTYEFFNNAAKKATKNMINSGATLIGKVGEGDDGSATTDEDYLAWKELILEDIKDALALQEHEQVYEPSLRYDTLIANTVDMDSVSLGEPSKHYLPCNKLPFNNQLNIQTGPFNHNFPYLAPIVKSKELFSNETDRSCVHAEFDISGSNIKYSTGDHLAVWPSNSNEAVKEFLLAFNLDEDEMFTLKPLDSTVQLPFPCPTTVGTAVRYYLEITGPISRQLFNALIQFAPNADVKQKLSQLSKDKTMFAEKVTSRYYNIADAALHLSDNQPWRTVPFEFLIESIPALKPRYYSISSSSSSEKQMVHITAIVEKSIVRDKSSPVRSAYGMTTNLIKNIECSQNFEEKTIDESDISFDIDGPRDLFQDYKLPVFVRRSTFKLPSNPKTPVIMIGPGTGIAPFRGFIRERVKYLELQADSNLTLGKHLLFYGCRNDHDFLYQKEWPAYANSLGESFQMFVGYSRVPDTPKKYVQHLLREQKEEIMKLLKEGAFIYVCGDAKGMSQDVHATLVDIVAEGMSISELEATDMLKMFKTSGKYQEDVW</sequence>
<evidence type="ECO:0000256" key="15">
    <source>
        <dbReference type="PIRNR" id="PIRNR000208"/>
    </source>
</evidence>
<keyword evidence="14" id="KW-1000">Mitochondrion outer membrane</keyword>
<accession>A0A8H2VBT7</accession>
<feature type="binding site" evidence="14">
    <location>
        <begin position="623"/>
        <end position="627"/>
    </location>
    <ligand>
        <name>NADP(+)</name>
        <dbReference type="ChEBI" id="CHEBI:58349"/>
    </ligand>
</feature>
<dbReference type="EMBL" id="CAEFZW010000001">
    <property type="protein sequence ID" value="CAB4252376.1"/>
    <property type="molecule type" value="Genomic_DNA"/>
</dbReference>
<dbReference type="InterPro" id="IPR008254">
    <property type="entry name" value="Flavodoxin/NO_synth"/>
</dbReference>
<dbReference type="InterPro" id="IPR001709">
    <property type="entry name" value="Flavoprot_Pyr_Nucl_cyt_Rdtase"/>
</dbReference>
<evidence type="ECO:0000259" key="16">
    <source>
        <dbReference type="PROSITE" id="PS50902"/>
    </source>
</evidence>
<dbReference type="GO" id="GO:0005886">
    <property type="term" value="C:plasma membrane"/>
    <property type="evidence" value="ECO:0007669"/>
    <property type="project" value="UniProtKB-SubCell"/>
</dbReference>
<dbReference type="InterPro" id="IPR023208">
    <property type="entry name" value="P450R"/>
</dbReference>
<keyword evidence="2 14" id="KW-0288">FMN</keyword>
<dbReference type="PANTHER" id="PTHR19384:SF17">
    <property type="entry name" value="NADPH--CYTOCHROME P450 REDUCTASE"/>
    <property type="match status" value="1"/>
</dbReference>
<protein>
    <recommendedName>
        <fullName evidence="14 15">NADPH--cytochrome P450 reductase</fullName>
        <shortName evidence="14">CPR</shortName>
        <shortName evidence="14">P450R</shortName>
        <ecNumber evidence="14 15">1.6.2.4</ecNumber>
    </recommendedName>
</protein>
<gene>
    <name evidence="14" type="primary">NCP1</name>
    <name evidence="18" type="ORF">KABA2_01S12232</name>
</gene>
<dbReference type="AlphaFoldDB" id="A0A8H2VBT7"/>
<feature type="binding site" evidence="14">
    <location>
        <position position="659"/>
    </location>
    <ligand>
        <name>NADP(+)</name>
        <dbReference type="ChEBI" id="CHEBI:58349"/>
    </ligand>
</feature>
<dbReference type="EC" id="1.6.2.4" evidence="14 15"/>
<dbReference type="SUPFAM" id="SSF52218">
    <property type="entry name" value="Flavoproteins"/>
    <property type="match status" value="1"/>
</dbReference>
<dbReference type="InterPro" id="IPR003097">
    <property type="entry name" value="CysJ-like_FAD-binding"/>
</dbReference>
<keyword evidence="11 14" id="KW-0472">Membrane</keyword>
<dbReference type="GO" id="GO:0005789">
    <property type="term" value="C:endoplasmic reticulum membrane"/>
    <property type="evidence" value="ECO:0007669"/>
    <property type="project" value="UniProtKB-SubCell"/>
</dbReference>
<dbReference type="PROSITE" id="PS51384">
    <property type="entry name" value="FAD_FR"/>
    <property type="match status" value="1"/>
</dbReference>
<keyword evidence="14" id="KW-0444">Lipid biosynthesis</keyword>
<feature type="binding site" evidence="14">
    <location>
        <begin position="464"/>
        <end position="466"/>
    </location>
    <ligand>
        <name>FAD</name>
        <dbReference type="ChEBI" id="CHEBI:57692"/>
    </ligand>
</feature>
<keyword evidence="12 14" id="KW-1207">Sterol metabolism</keyword>
<keyword evidence="19" id="KW-1185">Reference proteome</keyword>
<keyword evidence="14" id="KW-1003">Cell membrane</keyword>
<keyword evidence="5 14" id="KW-0274">FAD</keyword>
<dbReference type="SUPFAM" id="SSF63380">
    <property type="entry name" value="Riboflavin synthase domain-like"/>
    <property type="match status" value="1"/>
</dbReference>
<dbReference type="Pfam" id="PF00258">
    <property type="entry name" value="Flavodoxin_1"/>
    <property type="match status" value="1"/>
</dbReference>
<organism evidence="18 19">
    <name type="scientific">Maudiozyma barnettii</name>
    <dbReference type="NCBI Taxonomy" id="61262"/>
    <lineage>
        <taxon>Eukaryota</taxon>
        <taxon>Fungi</taxon>
        <taxon>Dikarya</taxon>
        <taxon>Ascomycota</taxon>
        <taxon>Saccharomycotina</taxon>
        <taxon>Saccharomycetes</taxon>
        <taxon>Saccharomycetales</taxon>
        <taxon>Saccharomycetaceae</taxon>
        <taxon>Maudiozyma</taxon>
    </lineage>
</organism>
<feature type="binding site" evidence="14">
    <location>
        <position position="189"/>
    </location>
    <ligand>
        <name>FMN</name>
        <dbReference type="ChEBI" id="CHEBI:58210"/>
    </ligand>
</feature>
<comment type="caution">
    <text evidence="18">The sequence shown here is derived from an EMBL/GenBank/DDBJ whole genome shotgun (WGS) entry which is preliminary data.</text>
</comment>
<feature type="binding site" evidence="14">
    <location>
        <begin position="154"/>
        <end position="163"/>
    </location>
    <ligand>
        <name>FMN</name>
        <dbReference type="ChEBI" id="CHEBI:58210"/>
    </ligand>
</feature>
<dbReference type="GO" id="GO:0005741">
    <property type="term" value="C:mitochondrial outer membrane"/>
    <property type="evidence" value="ECO:0007669"/>
    <property type="project" value="UniProtKB-SubCell"/>
</dbReference>
<dbReference type="PRINTS" id="PR00369">
    <property type="entry name" value="FLAVODOXIN"/>
</dbReference>
<dbReference type="InterPro" id="IPR039261">
    <property type="entry name" value="FNR_nucleotide-bd"/>
</dbReference>
<evidence type="ECO:0000256" key="12">
    <source>
        <dbReference type="ARBA" id="ARBA00023166"/>
    </source>
</evidence>
<keyword evidence="1 14" id="KW-0285">Flavoprotein</keyword>
<proteinExistence type="inferred from homology"/>
<dbReference type="Proteomes" id="UP000644660">
    <property type="component" value="Unassembled WGS sequence"/>
</dbReference>
<evidence type="ECO:0000256" key="2">
    <source>
        <dbReference type="ARBA" id="ARBA00022643"/>
    </source>
</evidence>
<feature type="binding site" evidence="14">
    <location>
        <begin position="116"/>
        <end position="119"/>
    </location>
    <ligand>
        <name>FMN</name>
        <dbReference type="ChEBI" id="CHEBI:58210"/>
    </ligand>
</feature>
<comment type="similarity">
    <text evidence="14 15">In the C-terminal section; belongs to the flavoprotein pyridine nucleotide cytochrome reductase family.</text>
</comment>
<comment type="function">
    <text evidence="14">This enzyme is required for electron transfer from NADP to cytochrome P450 in microsomes. It can also provide electron transfer to heme oxygenase and cytochrome B5. Involved in ergosterol biosynthesis.</text>
</comment>
<keyword evidence="8" id="KW-1133">Transmembrane helix</keyword>
<dbReference type="GO" id="GO:0003958">
    <property type="term" value="F:NADPH-hemoprotein reductase activity"/>
    <property type="evidence" value="ECO:0007669"/>
    <property type="project" value="UniProtKB-UniRule"/>
</dbReference>
<evidence type="ECO:0000256" key="10">
    <source>
        <dbReference type="ARBA" id="ARBA00023011"/>
    </source>
</evidence>
<dbReference type="PRINTS" id="PR00371">
    <property type="entry name" value="FPNCR"/>
</dbReference>
<comment type="similarity">
    <text evidence="14">In the N-terminal section; belongs to the flavodoxin family.</text>
</comment>
<evidence type="ECO:0000256" key="14">
    <source>
        <dbReference type="HAMAP-Rule" id="MF_03212"/>
    </source>
</evidence>
<feature type="binding site" evidence="14">
    <location>
        <position position="551"/>
    </location>
    <ligand>
        <name>NADP(+)</name>
        <dbReference type="ChEBI" id="CHEBI:58349"/>
    </ligand>
</feature>
<dbReference type="Gene3D" id="1.20.990.10">
    <property type="entry name" value="NADPH-cytochrome p450 Reductase, Chain A, domain 3"/>
    <property type="match status" value="1"/>
</dbReference>
<dbReference type="InterPro" id="IPR017927">
    <property type="entry name" value="FAD-bd_FR_type"/>
</dbReference>
<dbReference type="Gene3D" id="3.40.50.80">
    <property type="entry name" value="Nucleotide-binding domain of ferredoxin-NADP reductase (FNR) module"/>
    <property type="match status" value="1"/>
</dbReference>
<dbReference type="InterPro" id="IPR001094">
    <property type="entry name" value="Flavdoxin-like"/>
</dbReference>
<name>A0A8H2VBT7_9SACH</name>
<dbReference type="InterPro" id="IPR017938">
    <property type="entry name" value="Riboflavin_synthase-like_b-brl"/>
</dbReference>
<dbReference type="HAMAP" id="MF_03212">
    <property type="entry name" value="NCPR"/>
    <property type="match status" value="1"/>
</dbReference>
<evidence type="ECO:0000256" key="5">
    <source>
        <dbReference type="ARBA" id="ARBA00022827"/>
    </source>
</evidence>
<dbReference type="PIRSF" id="PIRSF000208">
    <property type="entry name" value="P450R"/>
    <property type="match status" value="1"/>
</dbReference>
<dbReference type="FunFam" id="3.40.50.360:FF:000036">
    <property type="entry name" value="NADPH--cytochrome P450 reductase"/>
    <property type="match status" value="1"/>
</dbReference>
<feature type="binding site" evidence="14">
    <location>
        <position position="697"/>
    </location>
    <ligand>
        <name>FAD</name>
        <dbReference type="ChEBI" id="CHEBI:57692"/>
    </ligand>
</feature>
<dbReference type="PROSITE" id="PS50902">
    <property type="entry name" value="FLAVODOXIN_LIKE"/>
    <property type="match status" value="1"/>
</dbReference>
<dbReference type="InterPro" id="IPR023173">
    <property type="entry name" value="NADPH_Cyt_P450_Rdtase_alpha"/>
</dbReference>
<feature type="domain" description="Flavodoxin-like" evidence="16">
    <location>
        <begin position="59"/>
        <end position="206"/>
    </location>
</feature>
<dbReference type="Gene3D" id="2.40.30.10">
    <property type="entry name" value="Translation factors"/>
    <property type="match status" value="1"/>
</dbReference>
<keyword evidence="14" id="KW-0496">Mitochondrion</keyword>
<feature type="binding site" evidence="14">
    <location>
        <begin position="446"/>
        <end position="449"/>
    </location>
    <ligand>
        <name>FAD</name>
        <dbReference type="ChEBI" id="CHEBI:57692"/>
    </ligand>
</feature>
<dbReference type="GO" id="GO:0050661">
    <property type="term" value="F:NADP binding"/>
    <property type="evidence" value="ECO:0007669"/>
    <property type="project" value="UniProtKB-UniRule"/>
</dbReference>
<feature type="binding site" evidence="14">
    <location>
        <begin position="616"/>
        <end position="617"/>
    </location>
    <ligand>
        <name>NADP(+)</name>
        <dbReference type="ChEBI" id="CHEBI:58349"/>
    </ligand>
</feature>
<dbReference type="Pfam" id="PF00175">
    <property type="entry name" value="NAD_binding_1"/>
    <property type="match status" value="1"/>
</dbReference>
<keyword evidence="10 14" id="KW-0756">Sterol biosynthesis</keyword>
<dbReference type="Gene3D" id="3.40.50.360">
    <property type="match status" value="1"/>
</dbReference>
<dbReference type="OrthoDB" id="1856718at2759"/>
<dbReference type="GO" id="GO:0005829">
    <property type="term" value="C:cytosol"/>
    <property type="evidence" value="ECO:0007669"/>
    <property type="project" value="TreeGrafter"/>
</dbReference>
<keyword evidence="14" id="KW-0443">Lipid metabolism</keyword>
<evidence type="ECO:0000313" key="18">
    <source>
        <dbReference type="EMBL" id="CAB4252376.1"/>
    </source>
</evidence>
<keyword evidence="3" id="KW-0812">Transmembrane</keyword>
<dbReference type="InterPro" id="IPR001433">
    <property type="entry name" value="OxRdtase_FAD/NAD-bd"/>
</dbReference>
<evidence type="ECO:0000256" key="9">
    <source>
        <dbReference type="ARBA" id="ARBA00023002"/>
    </source>
</evidence>
<evidence type="ECO:0000256" key="11">
    <source>
        <dbReference type="ARBA" id="ARBA00023136"/>
    </source>
</evidence>
<comment type="caution">
    <text evidence="14">Lacks conserved residue(s) required for the propagation of feature annotation.</text>
</comment>
<feature type="domain" description="FAD-binding FR-type" evidence="17">
    <location>
        <begin position="272"/>
        <end position="537"/>
    </location>
</feature>
<reference evidence="18 19" key="1">
    <citation type="submission" date="2020-05" db="EMBL/GenBank/DDBJ databases">
        <authorList>
            <person name="Casaregola S."/>
            <person name="Devillers H."/>
            <person name="Grondin C."/>
        </authorList>
    </citation>
    <scope>NUCLEOTIDE SEQUENCE [LARGE SCALE GENOMIC DNA]</scope>
    <source>
        <strain evidence="18 19">CLIB 1767</strain>
    </source>
</reference>
<evidence type="ECO:0000256" key="3">
    <source>
        <dbReference type="ARBA" id="ARBA00022692"/>
    </source>
</evidence>
<comment type="catalytic activity">
    <reaction evidence="14 15">
        <text>2 oxidized [cytochrome P450] + NADPH = 2 reduced [cytochrome P450] + NADP(+) + H(+)</text>
        <dbReference type="Rhea" id="RHEA:24040"/>
        <dbReference type="Rhea" id="RHEA-COMP:14627"/>
        <dbReference type="Rhea" id="RHEA-COMP:14628"/>
        <dbReference type="ChEBI" id="CHEBI:15378"/>
        <dbReference type="ChEBI" id="CHEBI:55376"/>
        <dbReference type="ChEBI" id="CHEBI:57783"/>
        <dbReference type="ChEBI" id="CHEBI:58349"/>
        <dbReference type="ChEBI" id="CHEBI:60344"/>
        <dbReference type="EC" id="1.6.2.4"/>
    </reaction>
</comment>
<evidence type="ECO:0000256" key="13">
    <source>
        <dbReference type="ARBA" id="ARBA00023221"/>
    </source>
</evidence>
<evidence type="ECO:0000256" key="4">
    <source>
        <dbReference type="ARBA" id="ARBA00022824"/>
    </source>
</evidence>
<evidence type="ECO:0000259" key="17">
    <source>
        <dbReference type="PROSITE" id="PS51384"/>
    </source>
</evidence>
<keyword evidence="9 14" id="KW-0560">Oxidoreductase</keyword>